<evidence type="ECO:0000313" key="2">
    <source>
        <dbReference type="EMBL" id="MCI1188766.1"/>
    </source>
</evidence>
<protein>
    <submittedName>
        <fullName evidence="2">Glyoxalase superfamily protein</fullName>
    </submittedName>
</protein>
<reference evidence="2" key="1">
    <citation type="submission" date="2022-03" db="EMBL/GenBank/DDBJ databases">
        <title>Bacterial whole genome sequence for Hymenobacter sp. DH14.</title>
        <authorList>
            <person name="Le V."/>
        </authorList>
    </citation>
    <scope>NUCLEOTIDE SEQUENCE</scope>
    <source>
        <strain evidence="2">DH14</strain>
    </source>
</reference>
<name>A0A9X2AG19_9BACT</name>
<dbReference type="RefSeq" id="WP_241937027.1">
    <property type="nucleotide sequence ID" value="NZ_JALBGC010000004.1"/>
</dbReference>
<dbReference type="Gene3D" id="3.10.180.10">
    <property type="entry name" value="2,3-Dihydroxybiphenyl 1,2-Dioxygenase, domain 1"/>
    <property type="match status" value="1"/>
</dbReference>
<accession>A0A9X2AG19</accession>
<gene>
    <name evidence="2" type="ORF">MON38_15165</name>
</gene>
<comment type="caution">
    <text evidence="2">The sequence shown here is derived from an EMBL/GenBank/DDBJ whole genome shotgun (WGS) entry which is preliminary data.</text>
</comment>
<dbReference type="EMBL" id="JALBGC010000004">
    <property type="protein sequence ID" value="MCI1188766.1"/>
    <property type="molecule type" value="Genomic_DNA"/>
</dbReference>
<evidence type="ECO:0000313" key="3">
    <source>
        <dbReference type="Proteomes" id="UP001139193"/>
    </source>
</evidence>
<sequence>MVTPVFQISDYPQAVAFYVEWLGFSIDWEDRPASGGYYFQISRGNIVLHLTTYQHESCIGGRAIAEFTGLPAFHRLLLQKEASFPTPPLRKTTWNDKVMQLELFDPAGNCLVLAEVCA</sequence>
<dbReference type="AlphaFoldDB" id="A0A9X2AG19"/>
<dbReference type="Proteomes" id="UP001139193">
    <property type="component" value="Unassembled WGS sequence"/>
</dbReference>
<dbReference type="InterPro" id="IPR029068">
    <property type="entry name" value="Glyas_Bleomycin-R_OHBP_Dase"/>
</dbReference>
<dbReference type="InterPro" id="IPR000335">
    <property type="entry name" value="Bleomycin-R"/>
</dbReference>
<proteinExistence type="predicted"/>
<dbReference type="Pfam" id="PF19581">
    <property type="entry name" value="Glyoxalase_7"/>
    <property type="match status" value="1"/>
</dbReference>
<keyword evidence="3" id="KW-1185">Reference proteome</keyword>
<dbReference type="GO" id="GO:0046677">
    <property type="term" value="P:response to antibiotic"/>
    <property type="evidence" value="ECO:0007669"/>
    <property type="project" value="UniProtKB-KW"/>
</dbReference>
<evidence type="ECO:0000256" key="1">
    <source>
        <dbReference type="ARBA" id="ARBA00023251"/>
    </source>
</evidence>
<organism evidence="2 3">
    <name type="scientific">Hymenobacter cyanobacteriorum</name>
    <dbReference type="NCBI Taxonomy" id="2926463"/>
    <lineage>
        <taxon>Bacteria</taxon>
        <taxon>Pseudomonadati</taxon>
        <taxon>Bacteroidota</taxon>
        <taxon>Cytophagia</taxon>
        <taxon>Cytophagales</taxon>
        <taxon>Hymenobacteraceae</taxon>
        <taxon>Hymenobacter</taxon>
    </lineage>
</organism>
<dbReference type="SUPFAM" id="SSF54593">
    <property type="entry name" value="Glyoxalase/Bleomycin resistance protein/Dihydroxybiphenyl dioxygenase"/>
    <property type="match status" value="1"/>
</dbReference>
<keyword evidence="1" id="KW-0046">Antibiotic resistance</keyword>